<dbReference type="InterPro" id="IPR009770">
    <property type="entry name" value="HGLS"/>
</dbReference>
<dbReference type="PANTHER" id="PTHR39479">
    <property type="match status" value="1"/>
</dbReference>
<sequence length="194" mass="21103">MSAGLLSASRADRRGQPSPDAAYVDADSLRTTFALAISTMYKAEVPLYGDLMQIVQSVNRDAQTRRIQGLEGSATMDASVERLTLERHGAIRLGTPREPSHKSAESSVCSACTPSDTTISRLPAFRCTQPVSGRRRPTRSSRTRSASSPRSSGRNLSSRALPAPLRLICCRDATSSAMLCCVFSTWPRVRKRDV</sequence>
<name>A0A4R8RLR2_COLTR</name>
<dbReference type="Pfam" id="PF07063">
    <property type="entry name" value="HGLS"/>
    <property type="match status" value="1"/>
</dbReference>
<evidence type="ECO:0000256" key="7">
    <source>
        <dbReference type="ARBA" id="ARBA00035045"/>
    </source>
</evidence>
<dbReference type="Gene3D" id="3.10.180.80">
    <property type="entry name" value="Uncharacterised protein PF07063, DUF1338"/>
    <property type="match status" value="1"/>
</dbReference>
<dbReference type="EC" id="1.13.11.93" evidence="6"/>
<keyword evidence="4" id="KW-0408">Iron</keyword>
<evidence type="ECO:0000256" key="4">
    <source>
        <dbReference type="ARBA" id="ARBA00023004"/>
    </source>
</evidence>
<dbReference type="PANTHER" id="PTHR39479:SF2">
    <property type="entry name" value="2-OXOADIPATE DIOXYGENASE_DECARBOXYLASE"/>
    <property type="match status" value="1"/>
</dbReference>
<dbReference type="STRING" id="5466.A0A4R8RLR2"/>
<evidence type="ECO:0000256" key="3">
    <source>
        <dbReference type="ARBA" id="ARBA00023002"/>
    </source>
</evidence>
<evidence type="ECO:0000313" key="9">
    <source>
        <dbReference type="EMBL" id="TDZ67983.1"/>
    </source>
</evidence>
<dbReference type="GO" id="GO:0051213">
    <property type="term" value="F:dioxygenase activity"/>
    <property type="evidence" value="ECO:0007669"/>
    <property type="project" value="UniProtKB-KW"/>
</dbReference>
<keyword evidence="2" id="KW-0223">Dioxygenase</keyword>
<keyword evidence="3" id="KW-0560">Oxidoreductase</keyword>
<feature type="compositionally biased region" description="Basic residues" evidence="8">
    <location>
        <begin position="133"/>
        <end position="142"/>
    </location>
</feature>
<comment type="similarity">
    <text evidence="5">Belongs to the 2-oxoadipate dioxygenase/decarboxylase family.</text>
</comment>
<dbReference type="Proteomes" id="UP000295703">
    <property type="component" value="Unassembled WGS sequence"/>
</dbReference>
<accession>A0A4R8RLR2</accession>
<dbReference type="AlphaFoldDB" id="A0A4R8RLR2"/>
<feature type="region of interest" description="Disordered" evidence="8">
    <location>
        <begin position="127"/>
        <end position="157"/>
    </location>
</feature>
<dbReference type="EMBL" id="RYZW01000014">
    <property type="protein sequence ID" value="TDZ67983.1"/>
    <property type="molecule type" value="Genomic_DNA"/>
</dbReference>
<evidence type="ECO:0000256" key="6">
    <source>
        <dbReference type="ARBA" id="ARBA00035023"/>
    </source>
</evidence>
<proteinExistence type="inferred from homology"/>
<comment type="caution">
    <text evidence="9">The sequence shown here is derived from an EMBL/GenBank/DDBJ whole genome shotgun (WGS) entry which is preliminary data.</text>
</comment>
<feature type="compositionally biased region" description="Low complexity" evidence="8">
    <location>
        <begin position="143"/>
        <end position="157"/>
    </location>
</feature>
<protein>
    <recommendedName>
        <fullName evidence="6">2-oxoadipate dioxygenase/decarboxylase</fullName>
        <ecNumber evidence="6">1.13.11.93</ecNumber>
    </recommendedName>
    <alternativeName>
        <fullName evidence="7">2-hydroxyglutarate synthase</fullName>
    </alternativeName>
</protein>
<reference evidence="9 10" key="1">
    <citation type="submission" date="2018-12" db="EMBL/GenBank/DDBJ databases">
        <title>Genome sequence and assembly of Colletotrichum trifolii.</title>
        <authorList>
            <person name="Gan P."/>
            <person name="Shirasu K."/>
        </authorList>
    </citation>
    <scope>NUCLEOTIDE SEQUENCE [LARGE SCALE GENOMIC DNA]</scope>
    <source>
        <strain evidence="9 10">543-2</strain>
    </source>
</reference>
<comment type="cofactor">
    <cofactor evidence="1">
        <name>Fe(2+)</name>
        <dbReference type="ChEBI" id="CHEBI:29033"/>
    </cofactor>
</comment>
<evidence type="ECO:0000256" key="5">
    <source>
        <dbReference type="ARBA" id="ARBA00035013"/>
    </source>
</evidence>
<evidence type="ECO:0000256" key="8">
    <source>
        <dbReference type="SAM" id="MobiDB-lite"/>
    </source>
</evidence>
<feature type="region of interest" description="Disordered" evidence="8">
    <location>
        <begin position="1"/>
        <end position="22"/>
    </location>
</feature>
<evidence type="ECO:0000256" key="2">
    <source>
        <dbReference type="ARBA" id="ARBA00022964"/>
    </source>
</evidence>
<evidence type="ECO:0000313" key="10">
    <source>
        <dbReference type="Proteomes" id="UP000295703"/>
    </source>
</evidence>
<evidence type="ECO:0000256" key="1">
    <source>
        <dbReference type="ARBA" id="ARBA00001954"/>
    </source>
</evidence>
<organism evidence="9 10">
    <name type="scientific">Colletotrichum trifolii</name>
    <dbReference type="NCBI Taxonomy" id="5466"/>
    <lineage>
        <taxon>Eukaryota</taxon>
        <taxon>Fungi</taxon>
        <taxon>Dikarya</taxon>
        <taxon>Ascomycota</taxon>
        <taxon>Pezizomycotina</taxon>
        <taxon>Sordariomycetes</taxon>
        <taxon>Hypocreomycetidae</taxon>
        <taxon>Glomerellales</taxon>
        <taxon>Glomerellaceae</taxon>
        <taxon>Colletotrichum</taxon>
        <taxon>Colletotrichum orbiculare species complex</taxon>
    </lineage>
</organism>
<gene>
    <name evidence="9" type="primary">ydcJ</name>
    <name evidence="9" type="ORF">CTRI78_v002586</name>
</gene>
<keyword evidence="10" id="KW-1185">Reference proteome</keyword>